<keyword evidence="2" id="KW-1185">Reference proteome</keyword>
<protein>
    <submittedName>
        <fullName evidence="1">Uncharacterized protein</fullName>
    </submittedName>
</protein>
<feature type="non-terminal residue" evidence="1">
    <location>
        <position position="1"/>
    </location>
</feature>
<reference evidence="1 2" key="1">
    <citation type="submission" date="2011-07" db="EMBL/GenBank/DDBJ databases">
        <authorList>
            <person name="Coyne R."/>
            <person name="Brami D."/>
            <person name="Johnson J."/>
            <person name="Hostetler J."/>
            <person name="Hannick L."/>
            <person name="Clark T."/>
            <person name="Cassidy-Hanley D."/>
            <person name="Inman J."/>
        </authorList>
    </citation>
    <scope>NUCLEOTIDE SEQUENCE [LARGE SCALE GENOMIC DNA]</scope>
    <source>
        <strain evidence="1 2">G5</strain>
    </source>
</reference>
<sequence length="181" mass="22011">NSAFFQMNFDDQENYKTELKLIDGNLRMKNNYKFQYTIDDYRLKTSSYLYIWLKNEKQIEVGYLPLQIYKIATGPFHYDMEMEWKNLNQQQSQVKVGRISFDIKMFQKIQFEIEAEKVSIFLENNQKDDNQKENNQKYEAYNFQFKIITYNNVFISDHSVNFLNKDLSFFQQIQNQLNQKS</sequence>
<dbReference type="Proteomes" id="UP000008983">
    <property type="component" value="Unassembled WGS sequence"/>
</dbReference>
<accession>G0QM36</accession>
<name>G0QM36_ICHMU</name>
<gene>
    <name evidence="1" type="ORF">IMG5_042880</name>
</gene>
<dbReference type="GeneID" id="14909906"/>
<dbReference type="AlphaFoldDB" id="G0QM36"/>
<dbReference type="RefSeq" id="XP_004037705.1">
    <property type="nucleotide sequence ID" value="XM_004037657.1"/>
</dbReference>
<feature type="non-terminal residue" evidence="1">
    <location>
        <position position="181"/>
    </location>
</feature>
<evidence type="ECO:0000313" key="2">
    <source>
        <dbReference type="Proteomes" id="UP000008983"/>
    </source>
</evidence>
<evidence type="ECO:0000313" key="1">
    <source>
        <dbReference type="EMBL" id="EGR33719.1"/>
    </source>
</evidence>
<dbReference type="InParanoid" id="G0QM36"/>
<dbReference type="EMBL" id="GL983376">
    <property type="protein sequence ID" value="EGR33719.1"/>
    <property type="molecule type" value="Genomic_DNA"/>
</dbReference>
<proteinExistence type="predicted"/>
<organism evidence="1 2">
    <name type="scientific">Ichthyophthirius multifiliis</name>
    <name type="common">White spot disease agent</name>
    <name type="synonym">Ich</name>
    <dbReference type="NCBI Taxonomy" id="5932"/>
    <lineage>
        <taxon>Eukaryota</taxon>
        <taxon>Sar</taxon>
        <taxon>Alveolata</taxon>
        <taxon>Ciliophora</taxon>
        <taxon>Intramacronucleata</taxon>
        <taxon>Oligohymenophorea</taxon>
        <taxon>Hymenostomatida</taxon>
        <taxon>Ophryoglenina</taxon>
        <taxon>Ichthyophthirius</taxon>
    </lineage>
</organism>